<dbReference type="CDD" id="cd01086">
    <property type="entry name" value="MetAP1"/>
    <property type="match status" value="1"/>
</dbReference>
<comment type="subunit">
    <text evidence="6">Monomer.</text>
</comment>
<proteinExistence type="inferred from homology"/>
<dbReference type="OrthoDB" id="9802055at2"/>
<feature type="binding site" evidence="6">
    <location>
        <position position="100"/>
    </location>
    <ligand>
        <name>a divalent metal cation</name>
        <dbReference type="ChEBI" id="CHEBI:60240"/>
        <label>1</label>
    </ligand>
</feature>
<dbReference type="GO" id="GO:0005829">
    <property type="term" value="C:cytosol"/>
    <property type="evidence" value="ECO:0007669"/>
    <property type="project" value="TreeGrafter"/>
</dbReference>
<feature type="binding site" evidence="6">
    <location>
        <position position="207"/>
    </location>
    <ligand>
        <name>a divalent metal cation</name>
        <dbReference type="ChEBI" id="CHEBI:60240"/>
        <label>2</label>
        <note>catalytic</note>
    </ligand>
</feature>
<dbReference type="PRINTS" id="PR00599">
    <property type="entry name" value="MAPEPTIDASE"/>
</dbReference>
<evidence type="ECO:0000256" key="4">
    <source>
        <dbReference type="ARBA" id="ARBA00022723"/>
    </source>
</evidence>
<dbReference type="HAMAP" id="MF_01974">
    <property type="entry name" value="MetAP_1"/>
    <property type="match status" value="1"/>
</dbReference>
<dbReference type="Gene3D" id="3.90.230.10">
    <property type="entry name" value="Creatinase/methionine aminopeptidase superfamily"/>
    <property type="match status" value="1"/>
</dbReference>
<keyword evidence="4 6" id="KW-0479">Metal-binding</keyword>
<organism evidence="9 10">
    <name type="scientific">Pseudonocardia endophytica</name>
    <dbReference type="NCBI Taxonomy" id="401976"/>
    <lineage>
        <taxon>Bacteria</taxon>
        <taxon>Bacillati</taxon>
        <taxon>Actinomycetota</taxon>
        <taxon>Actinomycetes</taxon>
        <taxon>Pseudonocardiales</taxon>
        <taxon>Pseudonocardiaceae</taxon>
        <taxon>Pseudonocardia</taxon>
    </lineage>
</organism>
<keyword evidence="2 6" id="KW-0031">Aminopeptidase</keyword>
<comment type="caution">
    <text evidence="9">The sequence shown here is derived from an EMBL/GenBank/DDBJ whole genome shotgun (WGS) entry which is preliminary data.</text>
</comment>
<dbReference type="EMBL" id="SMFZ01000002">
    <property type="protein sequence ID" value="TCK19907.1"/>
    <property type="molecule type" value="Genomic_DNA"/>
</dbReference>
<dbReference type="NCBIfam" id="TIGR00500">
    <property type="entry name" value="met_pdase_I"/>
    <property type="match status" value="1"/>
</dbReference>
<protein>
    <recommendedName>
        <fullName evidence="6 7">Methionine aminopeptidase</fullName>
        <shortName evidence="6">MAP</shortName>
        <shortName evidence="6">MetAP</shortName>
        <ecNumber evidence="6 7">3.4.11.18</ecNumber>
    </recommendedName>
    <alternativeName>
        <fullName evidence="6">Peptidase M</fullName>
    </alternativeName>
</protein>
<evidence type="ECO:0000313" key="10">
    <source>
        <dbReference type="Proteomes" id="UP000295560"/>
    </source>
</evidence>
<dbReference type="PANTHER" id="PTHR43330">
    <property type="entry name" value="METHIONINE AMINOPEPTIDASE"/>
    <property type="match status" value="1"/>
</dbReference>
<dbReference type="GO" id="GO:0070006">
    <property type="term" value="F:metalloaminopeptidase activity"/>
    <property type="evidence" value="ECO:0007669"/>
    <property type="project" value="UniProtKB-UniRule"/>
</dbReference>
<dbReference type="InterPro" id="IPR002467">
    <property type="entry name" value="Pept_M24A_MAP1"/>
</dbReference>
<dbReference type="PANTHER" id="PTHR43330:SF27">
    <property type="entry name" value="METHIONINE AMINOPEPTIDASE"/>
    <property type="match status" value="1"/>
</dbReference>
<sequence>MIELKTPDEIDAVAAAGQVVGRVLDAVREAAGPGVRPVELDALAADLIADAGARSSFVGYHPSWAPRPFPGPLCVSVNDAVVHGIPTATPLRRGDLLSVDFAVYLDGWCADAAFTVAIGSPSAADATLIDTAWRSLDAGIAQLVPGAKMGDVGHAIASVARPAGYGLMEGFGGHGVGRSMHEDPHVPNEARAGRGLRLQTGMVLALEPMLIAGGGDAYRVDPDGWTLCTADGSRAAHVEHTVAVTADGPRVLTGNGARDRVPA</sequence>
<keyword evidence="5 6" id="KW-0378">Hydrolase</keyword>
<evidence type="ECO:0000256" key="5">
    <source>
        <dbReference type="ARBA" id="ARBA00022801"/>
    </source>
</evidence>
<dbReference type="Pfam" id="PF00557">
    <property type="entry name" value="Peptidase_M24"/>
    <property type="match status" value="1"/>
</dbReference>
<dbReference type="RefSeq" id="WP_132428275.1">
    <property type="nucleotide sequence ID" value="NZ_SMFZ01000002.1"/>
</dbReference>
<dbReference type="InterPro" id="IPR036005">
    <property type="entry name" value="Creatinase/aminopeptidase-like"/>
</dbReference>
<feature type="binding site" evidence="6">
    <location>
        <position position="111"/>
    </location>
    <ligand>
        <name>a divalent metal cation</name>
        <dbReference type="ChEBI" id="CHEBI:60240"/>
        <label>2</label>
        <note>catalytic</note>
    </ligand>
</feature>
<comment type="cofactor">
    <cofactor evidence="6">
        <name>Co(2+)</name>
        <dbReference type="ChEBI" id="CHEBI:48828"/>
    </cofactor>
    <cofactor evidence="6">
        <name>Zn(2+)</name>
        <dbReference type="ChEBI" id="CHEBI:29105"/>
    </cofactor>
    <cofactor evidence="6">
        <name>Mn(2+)</name>
        <dbReference type="ChEBI" id="CHEBI:29035"/>
    </cofactor>
    <cofactor evidence="6">
        <name>Fe(2+)</name>
        <dbReference type="ChEBI" id="CHEBI:29033"/>
    </cofactor>
    <text evidence="6">Binds 2 divalent metal cations per subunit. Has a high-affinity and a low affinity metal-binding site. The true nature of the physiological cofactor is under debate. The enzyme is active with cobalt, zinc, manganese or divalent iron ions. Most likely, methionine aminopeptidases function as mononuclear Fe(2+)-metalloproteases under physiological conditions, and the catalytically relevant metal-binding site has been assigned to the histidine-containing high-affinity site.</text>
</comment>
<comment type="catalytic activity">
    <reaction evidence="6 7">
        <text>Release of N-terminal amino acids, preferentially methionine, from peptides and arylamides.</text>
        <dbReference type="EC" id="3.4.11.18"/>
    </reaction>
</comment>
<feature type="binding site" evidence="6">
    <location>
        <position position="83"/>
    </location>
    <ligand>
        <name>substrate</name>
    </ligand>
</feature>
<dbReference type="InterPro" id="IPR001714">
    <property type="entry name" value="Pept_M24_MAP"/>
</dbReference>
<evidence type="ECO:0000259" key="8">
    <source>
        <dbReference type="Pfam" id="PF00557"/>
    </source>
</evidence>
<evidence type="ECO:0000313" key="9">
    <source>
        <dbReference type="EMBL" id="TCK19907.1"/>
    </source>
</evidence>
<feature type="binding site" evidence="6">
    <location>
        <position position="111"/>
    </location>
    <ligand>
        <name>a divalent metal cation</name>
        <dbReference type="ChEBI" id="CHEBI:60240"/>
        <label>1</label>
    </ligand>
</feature>
<feature type="binding site" evidence="6">
    <location>
        <position position="239"/>
    </location>
    <ligand>
        <name>a divalent metal cation</name>
        <dbReference type="ChEBI" id="CHEBI:60240"/>
        <label>2</label>
        <note>catalytic</note>
    </ligand>
</feature>
<evidence type="ECO:0000256" key="1">
    <source>
        <dbReference type="ARBA" id="ARBA00002521"/>
    </source>
</evidence>
<evidence type="ECO:0000256" key="3">
    <source>
        <dbReference type="ARBA" id="ARBA00022670"/>
    </source>
</evidence>
<dbReference type="SUPFAM" id="SSF55920">
    <property type="entry name" value="Creatinase/aminopeptidase"/>
    <property type="match status" value="1"/>
</dbReference>
<keyword evidence="10" id="KW-1185">Reference proteome</keyword>
<gene>
    <name evidence="6" type="primary">map</name>
    <name evidence="9" type="ORF">EV378_3851</name>
</gene>
<dbReference type="Proteomes" id="UP000295560">
    <property type="component" value="Unassembled WGS sequence"/>
</dbReference>
<evidence type="ECO:0000256" key="6">
    <source>
        <dbReference type="HAMAP-Rule" id="MF_01974"/>
    </source>
</evidence>
<dbReference type="InterPro" id="IPR000994">
    <property type="entry name" value="Pept_M24"/>
</dbReference>
<feature type="binding site" evidence="6">
    <location>
        <position position="239"/>
    </location>
    <ligand>
        <name>a divalent metal cation</name>
        <dbReference type="ChEBI" id="CHEBI:60240"/>
        <label>1</label>
    </ligand>
</feature>
<feature type="domain" description="Peptidase M24" evidence="8">
    <location>
        <begin position="13"/>
        <end position="246"/>
    </location>
</feature>
<reference evidence="9 10" key="1">
    <citation type="submission" date="2019-03" db="EMBL/GenBank/DDBJ databases">
        <title>Sequencing the genomes of 1000 actinobacteria strains.</title>
        <authorList>
            <person name="Klenk H.-P."/>
        </authorList>
    </citation>
    <scope>NUCLEOTIDE SEQUENCE [LARGE SCALE GENOMIC DNA]</scope>
    <source>
        <strain evidence="9 10">DSM 44969</strain>
    </source>
</reference>
<dbReference type="EC" id="3.4.11.18" evidence="6 7"/>
<evidence type="ECO:0000256" key="2">
    <source>
        <dbReference type="ARBA" id="ARBA00022438"/>
    </source>
</evidence>
<dbReference type="GO" id="GO:0004239">
    <property type="term" value="F:initiator methionyl aminopeptidase activity"/>
    <property type="evidence" value="ECO:0007669"/>
    <property type="project" value="UniProtKB-UniRule"/>
</dbReference>
<keyword evidence="3 6" id="KW-0645">Protease</keyword>
<accession>A0A4R1HCZ7</accession>
<feature type="binding site" evidence="6">
    <location>
        <position position="174"/>
    </location>
    <ligand>
        <name>a divalent metal cation</name>
        <dbReference type="ChEBI" id="CHEBI:60240"/>
        <label>2</label>
        <note>catalytic</note>
    </ligand>
</feature>
<dbReference type="GO" id="GO:0046872">
    <property type="term" value="F:metal ion binding"/>
    <property type="evidence" value="ECO:0007669"/>
    <property type="project" value="UniProtKB-UniRule"/>
</dbReference>
<dbReference type="GO" id="GO:0006508">
    <property type="term" value="P:proteolysis"/>
    <property type="evidence" value="ECO:0007669"/>
    <property type="project" value="UniProtKB-KW"/>
</dbReference>
<comment type="similarity">
    <text evidence="6">Belongs to the peptidase M24A family. Methionine aminopeptidase type 1 subfamily.</text>
</comment>
<feature type="binding site" evidence="6">
    <location>
        <position position="181"/>
    </location>
    <ligand>
        <name>substrate</name>
    </ligand>
</feature>
<name>A0A4R1HCZ7_PSEEN</name>
<evidence type="ECO:0000256" key="7">
    <source>
        <dbReference type="RuleBase" id="RU003653"/>
    </source>
</evidence>
<dbReference type="AlphaFoldDB" id="A0A4R1HCZ7"/>
<comment type="function">
    <text evidence="1 6">Removes the N-terminal methionine from nascent proteins. The N-terminal methionine is often cleaved when the second residue in the primary sequence is small and uncharged (Met-Ala-, Cys, Gly, Pro, Ser, Thr, or Val). Requires deformylation of the N(alpha)-formylated initiator methionine before it can be hydrolyzed.</text>
</comment>